<dbReference type="Gene3D" id="3.30.1370.50">
    <property type="entry name" value="R3H-like domain"/>
    <property type="match status" value="1"/>
</dbReference>
<feature type="compositionally biased region" description="Polar residues" evidence="2">
    <location>
        <begin position="343"/>
        <end position="352"/>
    </location>
</feature>
<dbReference type="SMART" id="SM00393">
    <property type="entry name" value="R3H"/>
    <property type="match status" value="1"/>
</dbReference>
<dbReference type="InterPro" id="IPR024771">
    <property type="entry name" value="SUZ"/>
</dbReference>
<feature type="region of interest" description="Disordered" evidence="2">
    <location>
        <begin position="370"/>
        <end position="428"/>
    </location>
</feature>
<feature type="region of interest" description="Disordered" evidence="2">
    <location>
        <begin position="844"/>
        <end position="863"/>
    </location>
</feature>
<dbReference type="PANTHER" id="PTHR15672">
    <property type="entry name" value="CAMP-REGULATED PHOSPHOPROTEIN 21 RELATED R3H DOMAIN CONTAINING PROTEIN"/>
    <property type="match status" value="1"/>
</dbReference>
<feature type="domain" description="R3H" evidence="3">
    <location>
        <begin position="168"/>
        <end position="231"/>
    </location>
</feature>
<sequence length="1074" mass="117949">MRMSDILTVKDETDAMKGSEAEFKDTDPIEDLIKSGSQEQIQAEKDENCPDSKNNMPRPMQSFGQTAKRSKSNTKLKLVRSLAVCEEYPPPPTAEISQDLQEKIQIQLSQSFEKEEKPAKDETEKEKSSDKLSRKMLSRDSSQEYTDSTGIDLHEFLVNTLKNNPRDRMMLLKLEQEILDFIGNNEVPRKKFPPMTSYHRMLLHRVAAYFGLEHNVDQSGKSVIVNKTSNTRIPDQKFCEHIKDEKSDDFQKRYILKRDNSSLDKDDNQMRIRLKDDRRSKSIEEREEEYQRARERIFAQDVCIKENLPFITYRINKETSGRSANSHQSSTENDLKYCEPRPWSSTDSDSSIRNLKPAVTKASSFSGISVLTRGDSSGSSKSTGRLSKTGSESSSSVGSSTGSLSHTQQPLPVPALSQPSHGTPAVYPAVSTSNSLSFDGGISGQVAPTSTSFFLLPLEAAGIPPGSILINPQTGQPFLNPDGTPVVYNPPMPQQPVRTQVPGPPQQPPLPAPPQQQPAANHILSQQDNLGSQFSHMSLARQPPADPAEPHTAMFQSTVVLQPPQQSGYIIAAAPPPPPSGQPVSAPGYSTSSHPVNQQVVPQQGYMQQPVPQMPACYCTANQYPHSSQQYRPVSVHYSTQQNQPLAQPGQQTGYQILPNQQQNYQGLVGVQQPQNQNLVSGQHNSVGNQIQGVIVPYPSVPSYQVSVPQGSQAVPQQTYQQPVIIPSQSSQGLPSTGMPVYYSVIPSGQQNNLSSSVGYLQPPGSEQIQFPRTSSPGNSQQLQGQQCAAVAPPPGGGVVMMQLNIPNNPQPRNHSPPPWKQNKYYCDHPRGQKSTELSTLDNTLQHSPQLGSPVTSPAQSPAPVQLSNMKNICPTLTPLSIVPQFSRPFVPGQGDARYPLLGQPLQYNPPSLLRGQVTSEQCQPGNRHGNRGKKPAKKAASTDLGAGEPVVGKVLEITELPEGITRMEAEKLFGELFKVGAKIRWLRDSQCLQAQQQQQHHRRYFGSGDSSVNAESSKSSDLASTYTVLATFPTMSAAQNALKKQSSTSVSKFRLRTSKKHYDSHVLERASSQ</sequence>
<accession>A0A8B9GMX6</accession>
<name>A0A8B9GMX6_9PSIT</name>
<evidence type="ECO:0000256" key="1">
    <source>
        <dbReference type="ARBA" id="ARBA00022553"/>
    </source>
</evidence>
<feature type="compositionally biased region" description="Basic and acidic residues" evidence="2">
    <location>
        <begin position="112"/>
        <end position="142"/>
    </location>
</feature>
<feature type="region of interest" description="Disordered" evidence="2">
    <location>
        <begin position="36"/>
        <end position="74"/>
    </location>
</feature>
<dbReference type="PANTHER" id="PTHR15672:SF12">
    <property type="entry name" value="R3H DOMAIN-CONTAINING PROTEIN 1"/>
    <property type="match status" value="1"/>
</dbReference>
<protein>
    <recommendedName>
        <fullName evidence="7">R3H domain-containing protein 1</fullName>
    </recommendedName>
</protein>
<feature type="compositionally biased region" description="Low complexity" evidence="2">
    <location>
        <begin position="371"/>
        <end position="407"/>
    </location>
</feature>
<dbReference type="Proteomes" id="UP000694522">
    <property type="component" value="Unplaced"/>
</dbReference>
<dbReference type="Pfam" id="PF12752">
    <property type="entry name" value="SUZ"/>
    <property type="match status" value="1"/>
</dbReference>
<feature type="compositionally biased region" description="Polar residues" evidence="2">
    <location>
        <begin position="754"/>
        <end position="787"/>
    </location>
</feature>
<dbReference type="PROSITE" id="PS51061">
    <property type="entry name" value="R3H"/>
    <property type="match status" value="1"/>
</dbReference>
<feature type="compositionally biased region" description="Pro residues" evidence="2">
    <location>
        <begin position="502"/>
        <end position="516"/>
    </location>
</feature>
<feature type="domain" description="SUZ" evidence="4">
    <location>
        <begin position="232"/>
        <end position="302"/>
    </location>
</feature>
<reference evidence="5" key="2">
    <citation type="submission" date="2025-09" db="UniProtKB">
        <authorList>
            <consortium name="Ensembl"/>
        </authorList>
    </citation>
    <scope>IDENTIFICATION</scope>
</reference>
<evidence type="ECO:0000313" key="5">
    <source>
        <dbReference type="Ensembl" id="ENSACOP00000025353.1"/>
    </source>
</evidence>
<reference evidence="5" key="1">
    <citation type="submission" date="2025-08" db="UniProtKB">
        <authorList>
            <consortium name="Ensembl"/>
        </authorList>
    </citation>
    <scope>IDENTIFICATION</scope>
</reference>
<dbReference type="SUPFAM" id="SSF82708">
    <property type="entry name" value="R3H domain"/>
    <property type="match status" value="1"/>
</dbReference>
<feature type="region of interest" description="Disordered" evidence="2">
    <location>
        <begin position="917"/>
        <end position="946"/>
    </location>
</feature>
<feature type="region of interest" description="Disordered" evidence="2">
    <location>
        <begin position="754"/>
        <end position="790"/>
    </location>
</feature>
<evidence type="ECO:0008006" key="7">
    <source>
        <dbReference type="Google" id="ProtNLM"/>
    </source>
</evidence>
<dbReference type="InterPro" id="IPR001374">
    <property type="entry name" value="R3H_dom"/>
</dbReference>
<feature type="region of interest" description="Disordered" evidence="2">
    <location>
        <begin position="1"/>
        <end position="22"/>
    </location>
</feature>
<dbReference type="InterPro" id="IPR036867">
    <property type="entry name" value="R3H_dom_sf"/>
</dbReference>
<keyword evidence="1" id="KW-0597">Phosphoprotein</keyword>
<dbReference type="CDD" id="cd02642">
    <property type="entry name" value="R3H_encore_like"/>
    <property type="match status" value="1"/>
</dbReference>
<feature type="compositionally biased region" description="Polar residues" evidence="2">
    <location>
        <begin position="321"/>
        <end position="332"/>
    </location>
</feature>
<feature type="region of interest" description="Disordered" evidence="2">
    <location>
        <begin position="472"/>
        <end position="519"/>
    </location>
</feature>
<dbReference type="InterPro" id="IPR051937">
    <property type="entry name" value="R3H_domain_containing"/>
</dbReference>
<feature type="region of interest" description="Disordered" evidence="2">
    <location>
        <begin position="575"/>
        <end position="595"/>
    </location>
</feature>
<evidence type="ECO:0000259" key="3">
    <source>
        <dbReference type="PROSITE" id="PS51061"/>
    </source>
</evidence>
<dbReference type="AlphaFoldDB" id="A0A8B9GMX6"/>
<proteinExistence type="predicted"/>
<dbReference type="Ensembl" id="ENSACOT00000026216.1">
    <property type="protein sequence ID" value="ENSACOP00000025353.1"/>
    <property type="gene ID" value="ENSACOG00000016982.1"/>
</dbReference>
<keyword evidence="6" id="KW-1185">Reference proteome</keyword>
<feature type="compositionally biased region" description="Basic and acidic residues" evidence="2">
    <location>
        <begin position="8"/>
        <end position="22"/>
    </location>
</feature>
<feature type="compositionally biased region" description="Polar residues" evidence="2">
    <location>
        <begin position="844"/>
        <end position="860"/>
    </location>
</feature>
<dbReference type="PROSITE" id="PS51673">
    <property type="entry name" value="SUZ"/>
    <property type="match status" value="1"/>
</dbReference>
<dbReference type="GO" id="GO:0003676">
    <property type="term" value="F:nucleic acid binding"/>
    <property type="evidence" value="ECO:0007669"/>
    <property type="project" value="UniProtKB-UniRule"/>
</dbReference>
<evidence type="ECO:0000256" key="2">
    <source>
        <dbReference type="SAM" id="MobiDB-lite"/>
    </source>
</evidence>
<organism evidence="5 6">
    <name type="scientific">Amazona collaria</name>
    <name type="common">yellow-billed parrot</name>
    <dbReference type="NCBI Taxonomy" id="241587"/>
    <lineage>
        <taxon>Eukaryota</taxon>
        <taxon>Metazoa</taxon>
        <taxon>Chordata</taxon>
        <taxon>Craniata</taxon>
        <taxon>Vertebrata</taxon>
        <taxon>Euteleostomi</taxon>
        <taxon>Archelosauria</taxon>
        <taxon>Archosauria</taxon>
        <taxon>Dinosauria</taxon>
        <taxon>Saurischia</taxon>
        <taxon>Theropoda</taxon>
        <taxon>Coelurosauria</taxon>
        <taxon>Aves</taxon>
        <taxon>Neognathae</taxon>
        <taxon>Neoaves</taxon>
        <taxon>Telluraves</taxon>
        <taxon>Australaves</taxon>
        <taxon>Psittaciformes</taxon>
        <taxon>Psittacidae</taxon>
        <taxon>Amazona</taxon>
    </lineage>
</organism>
<evidence type="ECO:0000259" key="4">
    <source>
        <dbReference type="PROSITE" id="PS51673"/>
    </source>
</evidence>
<feature type="region of interest" description="Disordered" evidence="2">
    <location>
        <begin position="111"/>
        <end position="146"/>
    </location>
</feature>
<dbReference type="Pfam" id="PF01424">
    <property type="entry name" value="R3H"/>
    <property type="match status" value="1"/>
</dbReference>
<feature type="region of interest" description="Disordered" evidence="2">
    <location>
        <begin position="319"/>
        <end position="352"/>
    </location>
</feature>
<evidence type="ECO:0000313" key="6">
    <source>
        <dbReference type="Proteomes" id="UP000694522"/>
    </source>
</evidence>
<dbReference type="FunFam" id="3.30.1370.50:FF:000001">
    <property type="entry name" value="R3H domain-containing protein 2 isoform 1"/>
    <property type="match status" value="1"/>
</dbReference>
<feature type="compositionally biased region" description="Basic residues" evidence="2">
    <location>
        <begin position="929"/>
        <end position="938"/>
    </location>
</feature>